<evidence type="ECO:0000256" key="2">
    <source>
        <dbReference type="ARBA" id="ARBA00022490"/>
    </source>
</evidence>
<dbReference type="Gene3D" id="1.10.730.20">
    <property type="match status" value="1"/>
</dbReference>
<keyword evidence="7 11" id="KW-0648">Protein biosynthesis</keyword>
<dbReference type="FunFam" id="1.10.10.830:FF:000001">
    <property type="entry name" value="Isoleucine--tRNA ligase"/>
    <property type="match status" value="1"/>
</dbReference>
<dbReference type="FunFam" id="3.90.740.10:FF:000006">
    <property type="entry name" value="Isoleucine--tRNA ligase"/>
    <property type="match status" value="1"/>
</dbReference>
<reference evidence="14 15" key="1">
    <citation type="submission" date="2017-01" db="EMBL/GenBank/DDBJ databases">
        <title>Complete Genome Sequence of Dolosigranulum pigrum isolated from a Patient with interstitial lung disease.</title>
        <authorList>
            <person name="Mukhopadhyay R."/>
            <person name="Joaquin J."/>
            <person name="Hogue R."/>
            <person name="Fitzgerald S."/>
            <person name="Jospin G."/>
            <person name="Eisen J.A."/>
            <person name="Chaturvedi V."/>
        </authorList>
    </citation>
    <scope>NUCLEOTIDE SEQUENCE [LARGE SCALE GENOMIC DNA]</scope>
    <source>
        <strain evidence="14 15">15S00348</strain>
    </source>
</reference>
<dbReference type="InterPro" id="IPR014729">
    <property type="entry name" value="Rossmann-like_a/b/a_fold"/>
</dbReference>
<feature type="binding site" evidence="11">
    <location>
        <position position="596"/>
    </location>
    <ligand>
        <name>ATP</name>
        <dbReference type="ChEBI" id="CHEBI:30616"/>
    </ligand>
</feature>
<dbReference type="Gene3D" id="1.10.10.830">
    <property type="entry name" value="Ile-tRNA synthetase CP2 domain-like"/>
    <property type="match status" value="1"/>
</dbReference>
<feature type="binding site" evidence="11">
    <location>
        <position position="552"/>
    </location>
    <ligand>
        <name>L-isoleucyl-5'-AMP</name>
        <dbReference type="ChEBI" id="CHEBI:178002"/>
    </ligand>
</feature>
<evidence type="ECO:0000256" key="7">
    <source>
        <dbReference type="ARBA" id="ARBA00022917"/>
    </source>
</evidence>
<feature type="binding site" evidence="11">
    <location>
        <position position="910"/>
    </location>
    <ligand>
        <name>Zn(2+)</name>
        <dbReference type="ChEBI" id="CHEBI:29105"/>
    </ligand>
</feature>
<evidence type="ECO:0000256" key="6">
    <source>
        <dbReference type="ARBA" id="ARBA00022840"/>
    </source>
</evidence>
<evidence type="ECO:0000259" key="13">
    <source>
        <dbReference type="Pfam" id="PF08264"/>
    </source>
</evidence>
<feature type="binding site" evidence="11">
    <location>
        <position position="892"/>
    </location>
    <ligand>
        <name>Zn(2+)</name>
        <dbReference type="ChEBI" id="CHEBI:29105"/>
    </ligand>
</feature>
<dbReference type="InterPro" id="IPR050081">
    <property type="entry name" value="Ile-tRNA_ligase"/>
</dbReference>
<dbReference type="GO" id="GO:0006428">
    <property type="term" value="P:isoleucyl-tRNA aminoacylation"/>
    <property type="evidence" value="ECO:0007669"/>
    <property type="project" value="UniProtKB-UniRule"/>
</dbReference>
<dbReference type="GO" id="GO:0004822">
    <property type="term" value="F:isoleucine-tRNA ligase activity"/>
    <property type="evidence" value="ECO:0007669"/>
    <property type="project" value="UniProtKB-UniRule"/>
</dbReference>
<dbReference type="EC" id="6.1.1.5" evidence="11"/>
<dbReference type="Pfam" id="PF00133">
    <property type="entry name" value="tRNA-synt_1"/>
    <property type="match status" value="1"/>
</dbReference>
<dbReference type="Proteomes" id="UP000190409">
    <property type="component" value="Unassembled WGS sequence"/>
</dbReference>
<proteinExistence type="inferred from homology"/>
<dbReference type="SUPFAM" id="SSF52374">
    <property type="entry name" value="Nucleotidylyl transferase"/>
    <property type="match status" value="1"/>
</dbReference>
<feature type="domain" description="Aminoacyl-tRNA synthetase class Ia" evidence="12">
    <location>
        <begin position="27"/>
        <end position="632"/>
    </location>
</feature>
<evidence type="ECO:0000256" key="4">
    <source>
        <dbReference type="ARBA" id="ARBA00022741"/>
    </source>
</evidence>
<dbReference type="InterPro" id="IPR009008">
    <property type="entry name" value="Val/Leu/Ile-tRNA-synth_edit"/>
</dbReference>
<dbReference type="CDD" id="cd07960">
    <property type="entry name" value="Anticodon_Ia_Ile_BEm"/>
    <property type="match status" value="1"/>
</dbReference>
<dbReference type="PRINTS" id="PR00984">
    <property type="entry name" value="TRNASYNTHILE"/>
</dbReference>
<name>A0A1S8KNK1_9LACT</name>
<dbReference type="Gene3D" id="3.90.740.10">
    <property type="entry name" value="Valyl/Leucyl/Isoleucyl-tRNA synthetase, editing domain"/>
    <property type="match status" value="1"/>
</dbReference>
<dbReference type="SUPFAM" id="SSF50677">
    <property type="entry name" value="ValRS/IleRS/LeuRS editing domain"/>
    <property type="match status" value="1"/>
</dbReference>
<accession>A0A1S8KNK1</accession>
<evidence type="ECO:0000259" key="12">
    <source>
        <dbReference type="Pfam" id="PF00133"/>
    </source>
</evidence>
<evidence type="ECO:0000256" key="1">
    <source>
        <dbReference type="ARBA" id="ARBA00006887"/>
    </source>
</evidence>
<dbReference type="FunFam" id="3.40.50.620:FF:000152">
    <property type="entry name" value="Isoleucine--tRNA ligase"/>
    <property type="match status" value="1"/>
</dbReference>
<dbReference type="GO" id="GO:0008270">
    <property type="term" value="F:zinc ion binding"/>
    <property type="evidence" value="ECO:0007669"/>
    <property type="project" value="UniProtKB-UniRule"/>
</dbReference>
<dbReference type="PROSITE" id="PS00178">
    <property type="entry name" value="AA_TRNA_LIGASE_I"/>
    <property type="match status" value="1"/>
</dbReference>
<comment type="subunit">
    <text evidence="11">Monomer.</text>
</comment>
<evidence type="ECO:0000256" key="11">
    <source>
        <dbReference type="HAMAP-Rule" id="MF_02002"/>
    </source>
</evidence>
<dbReference type="NCBIfam" id="TIGR00392">
    <property type="entry name" value="ileS"/>
    <property type="match status" value="1"/>
</dbReference>
<comment type="subcellular location">
    <subcellularLocation>
        <location evidence="11">Cytoplasm</location>
    </subcellularLocation>
</comment>
<feature type="binding site" evidence="11">
    <location>
        <position position="913"/>
    </location>
    <ligand>
        <name>Zn(2+)</name>
        <dbReference type="ChEBI" id="CHEBI:29105"/>
    </ligand>
</feature>
<keyword evidence="11" id="KW-0479">Metal-binding</keyword>
<dbReference type="Pfam" id="PF08264">
    <property type="entry name" value="Anticodon_1"/>
    <property type="match status" value="1"/>
</dbReference>
<feature type="binding site" evidence="11">
    <location>
        <position position="889"/>
    </location>
    <ligand>
        <name>Zn(2+)</name>
        <dbReference type="ChEBI" id="CHEBI:29105"/>
    </ligand>
</feature>
<evidence type="ECO:0000313" key="15">
    <source>
        <dbReference type="Proteomes" id="UP000190409"/>
    </source>
</evidence>
<dbReference type="GO" id="GO:0005524">
    <property type="term" value="F:ATP binding"/>
    <property type="evidence" value="ECO:0007669"/>
    <property type="project" value="UniProtKB-UniRule"/>
</dbReference>
<dbReference type="InterPro" id="IPR009080">
    <property type="entry name" value="tRNAsynth_Ia_anticodon-bd"/>
</dbReference>
<keyword evidence="3 11" id="KW-0436">Ligase</keyword>
<evidence type="ECO:0000256" key="3">
    <source>
        <dbReference type="ARBA" id="ARBA00022598"/>
    </source>
</evidence>
<keyword evidence="6 11" id="KW-0067">ATP-binding</keyword>
<organism evidence="14 15">
    <name type="scientific">Dolosigranulum pigrum</name>
    <dbReference type="NCBI Taxonomy" id="29394"/>
    <lineage>
        <taxon>Bacteria</taxon>
        <taxon>Bacillati</taxon>
        <taxon>Bacillota</taxon>
        <taxon>Bacilli</taxon>
        <taxon>Lactobacillales</taxon>
        <taxon>Carnobacteriaceae</taxon>
        <taxon>Dolosigranulum</taxon>
    </lineage>
</organism>
<dbReference type="InterPro" id="IPR002301">
    <property type="entry name" value="Ile-tRNA-ligase"/>
</dbReference>
<feature type="domain" description="Methionyl/Valyl/Leucyl/Isoleucyl-tRNA synthetase anticodon-binding" evidence="13">
    <location>
        <begin position="676"/>
        <end position="827"/>
    </location>
</feature>
<evidence type="ECO:0000256" key="5">
    <source>
        <dbReference type="ARBA" id="ARBA00022833"/>
    </source>
</evidence>
<dbReference type="EMBL" id="MUYF01000003">
    <property type="protein sequence ID" value="OOL81121.1"/>
    <property type="molecule type" value="Genomic_DNA"/>
</dbReference>
<feature type="short sequence motif" description="'HIGH' region" evidence="11">
    <location>
        <begin position="57"/>
        <end position="67"/>
    </location>
</feature>
<comment type="catalytic activity">
    <reaction evidence="10 11">
        <text>tRNA(Ile) + L-isoleucine + ATP = L-isoleucyl-tRNA(Ile) + AMP + diphosphate</text>
        <dbReference type="Rhea" id="RHEA:11060"/>
        <dbReference type="Rhea" id="RHEA-COMP:9666"/>
        <dbReference type="Rhea" id="RHEA-COMP:9695"/>
        <dbReference type="ChEBI" id="CHEBI:30616"/>
        <dbReference type="ChEBI" id="CHEBI:33019"/>
        <dbReference type="ChEBI" id="CHEBI:58045"/>
        <dbReference type="ChEBI" id="CHEBI:78442"/>
        <dbReference type="ChEBI" id="CHEBI:78528"/>
        <dbReference type="ChEBI" id="CHEBI:456215"/>
        <dbReference type="EC" id="6.1.1.5"/>
    </reaction>
</comment>
<comment type="similarity">
    <text evidence="1 11">Belongs to the class-I aminoacyl-tRNA synthetase family. IleS type 1 subfamily.</text>
</comment>
<gene>
    <name evidence="11" type="primary">ileS</name>
    <name evidence="14" type="ORF">BWX42_04585</name>
</gene>
<comment type="caution">
    <text evidence="14">The sequence shown here is derived from an EMBL/GenBank/DDBJ whole genome shotgun (WGS) entry which is preliminary data.</text>
</comment>
<dbReference type="InterPro" id="IPR002300">
    <property type="entry name" value="aa-tRNA-synth_Ia"/>
</dbReference>
<dbReference type="InterPro" id="IPR023585">
    <property type="entry name" value="Ile-tRNA-ligase_type1"/>
</dbReference>
<evidence type="ECO:0000256" key="10">
    <source>
        <dbReference type="ARBA" id="ARBA00048359"/>
    </source>
</evidence>
<comment type="cofactor">
    <cofactor evidence="11">
        <name>Zn(2+)</name>
        <dbReference type="ChEBI" id="CHEBI:29105"/>
    </cofactor>
    <text evidence="11">Binds 1 zinc ion per subunit.</text>
</comment>
<dbReference type="GO" id="GO:0002161">
    <property type="term" value="F:aminoacyl-tRNA deacylase activity"/>
    <property type="evidence" value="ECO:0007669"/>
    <property type="project" value="InterPro"/>
</dbReference>
<dbReference type="InterPro" id="IPR033708">
    <property type="entry name" value="Anticodon_Ile_BEm"/>
</dbReference>
<dbReference type="GO" id="GO:0000049">
    <property type="term" value="F:tRNA binding"/>
    <property type="evidence" value="ECO:0007669"/>
    <property type="project" value="InterPro"/>
</dbReference>
<dbReference type="GO" id="GO:0005829">
    <property type="term" value="C:cytosol"/>
    <property type="evidence" value="ECO:0007669"/>
    <property type="project" value="TreeGrafter"/>
</dbReference>
<feature type="short sequence motif" description="'KMSKS' region" evidence="11">
    <location>
        <begin position="593"/>
        <end position="597"/>
    </location>
</feature>
<keyword evidence="4 11" id="KW-0547">Nucleotide-binding</keyword>
<comment type="function">
    <text evidence="9 11">Catalyzes the attachment of isoleucine to tRNA(Ile). As IleRS can inadvertently accommodate and process structurally similar amino acids such as valine, to avoid such errors it has two additional distinct tRNA(Ile)-dependent editing activities. One activity is designated as 'pretransfer' editing and involves the hydrolysis of activated Val-AMP. The other activity is designated 'posttransfer' editing and involves deacylation of mischarged Val-tRNA(Ile).</text>
</comment>
<evidence type="ECO:0000313" key="14">
    <source>
        <dbReference type="EMBL" id="OOL81121.1"/>
    </source>
</evidence>
<dbReference type="SUPFAM" id="SSF47323">
    <property type="entry name" value="Anticodon-binding domain of a subclass of class I aminoacyl-tRNA synthetases"/>
    <property type="match status" value="1"/>
</dbReference>
<protein>
    <recommendedName>
        <fullName evidence="11">Isoleucine--tRNA ligase</fullName>
        <ecNumber evidence="11">6.1.1.5</ecNumber>
    </recommendedName>
    <alternativeName>
        <fullName evidence="11">Isoleucyl-tRNA synthetase</fullName>
        <shortName evidence="11">IleRS</shortName>
    </alternativeName>
</protein>
<evidence type="ECO:0000256" key="9">
    <source>
        <dbReference type="ARBA" id="ARBA00025217"/>
    </source>
</evidence>
<dbReference type="AlphaFoldDB" id="A0A1S8KNK1"/>
<dbReference type="Gene3D" id="2.170.220.10">
    <property type="match status" value="1"/>
</dbReference>
<dbReference type="Gene3D" id="3.40.50.620">
    <property type="entry name" value="HUPs"/>
    <property type="match status" value="2"/>
</dbReference>
<sequence length="926" mass="105602">MKIKDTLNLLKTDFSMRANLSEKEPKMQKDWDDKQLYEKMLERNQDNTPFILHDGPPYANGNIHIGHALNKISKDIIVRYKNMAGFYTPYIPGWDTHGLPIETALTKSGVDRKSMSVAEFRKLCEEYAWKQIEQQRKDFKRLGVQGEWDNPYVTLTPDYEAAQIRVFGEMAKKGYIYRGLKPIYWSPSSESALAEAEIEYQDVRGPSIYVAFDVKDGGDVLEDDTQFVIWTTTPWTIPSNVAITVRADGDYSVYEADGQRYVLADRLAEEVAEKIGWQDIKLVKSFKGAELEGLVAHHPYLDRDSHLILGDHVTFDAGTGLVHTAPGHGDDDFVVGQKYNLPVISPIDAQGYFTDEIPEFEGMFYDDANIKSTDLLKEQNKLLHLEFFTHSYPHDWRTKKPVIFRATPQWFASIDKFRDDILKAVEETDWIQPWGQKRIHNMVANRGDWVISRQRAWGVPLPIFYGENDEPILDGEIFDHIEQLFAEHGSNVWFEREAKDLLPDGYTHPSSPNGQFRKETDIMDVWFDSGSSHEAVLKGRDNLSYPSDLYLEGSDQYRGWFNSSITTGVAVNGQSPYKACLSQGFVLDGDGRKMSKSVGNVIDPNDVADDLGADLIRLWAASVDTSADVRVSEEILGQVAEVYRKIRNTIRFLIQNTADFNYSTDAIAYDNLRGFDQYILSQLNTMVKDALAAYDNYNFSEIYKEINQFCTVVMSNFYMNVSKDVLYIDAPNGYERRAMQTVFYEVVLKLAKLLTPIIPHTAEEIWSYLDEEEEFAQLSNLPDIEELAGSAELVAKWDKFMTIRDYVLKANEVAREKKVIGKDFEAKTTLYVNAENKELLESLDADLRLILITSELTIKPLADKPTDDDQVIDFDGVSVKVERMSGEVCTRCRITSEDVVTLPNGEDVLCPRCHAICEEHYPEVLS</sequence>
<evidence type="ECO:0000256" key="8">
    <source>
        <dbReference type="ARBA" id="ARBA00023146"/>
    </source>
</evidence>
<dbReference type="InterPro" id="IPR013155">
    <property type="entry name" value="M/V/L/I-tRNA-synth_anticd-bd"/>
</dbReference>
<dbReference type="PANTHER" id="PTHR42765">
    <property type="entry name" value="SOLEUCYL-TRNA SYNTHETASE"/>
    <property type="match status" value="1"/>
</dbReference>
<comment type="domain">
    <text evidence="11">IleRS has two distinct active sites: one for aminoacylation and one for editing. The misactivated valine is translocated from the active site to the editing site, which sterically excludes the correctly activated isoleucine. The single editing site contains two valyl binding pockets, one specific for each substrate (Val-AMP or Val-tRNA(Ile)).</text>
</comment>
<dbReference type="InterPro" id="IPR001412">
    <property type="entry name" value="aa-tRNA-synth_I_CS"/>
</dbReference>
<keyword evidence="8 11" id="KW-0030">Aminoacyl-tRNA synthetase</keyword>
<dbReference type="PANTHER" id="PTHR42765:SF1">
    <property type="entry name" value="ISOLEUCINE--TRNA LIGASE, MITOCHONDRIAL"/>
    <property type="match status" value="1"/>
</dbReference>
<keyword evidence="2 11" id="KW-0963">Cytoplasm</keyword>
<dbReference type="CDD" id="cd00818">
    <property type="entry name" value="IleRS_core"/>
    <property type="match status" value="1"/>
</dbReference>
<dbReference type="HAMAP" id="MF_02002">
    <property type="entry name" value="Ile_tRNA_synth_type1"/>
    <property type="match status" value="1"/>
</dbReference>
<keyword evidence="5 11" id="KW-0862">Zinc</keyword>